<evidence type="ECO:0000256" key="7">
    <source>
        <dbReference type="ARBA" id="ARBA00023157"/>
    </source>
</evidence>
<keyword evidence="12" id="KW-1185">Reference proteome</keyword>
<comment type="similarity">
    <text evidence="2">Belongs to the peptidase S1 family.</text>
</comment>
<evidence type="ECO:0000256" key="9">
    <source>
        <dbReference type="SAM" id="MobiDB-lite"/>
    </source>
</evidence>
<evidence type="ECO:0000256" key="6">
    <source>
        <dbReference type="ARBA" id="ARBA00022825"/>
    </source>
</evidence>
<dbReference type="PROSITE" id="PS00134">
    <property type="entry name" value="TRYPSIN_HIS"/>
    <property type="match status" value="1"/>
</dbReference>
<accession>A0A8B9NW95</accession>
<name>A0A8B9NW95_APTOW</name>
<dbReference type="CDD" id="cd00190">
    <property type="entry name" value="Tryp_SPc"/>
    <property type="match status" value="1"/>
</dbReference>
<evidence type="ECO:0000256" key="4">
    <source>
        <dbReference type="ARBA" id="ARBA00022670"/>
    </source>
</evidence>
<sequence length="295" mass="32282">MTRHRTRVTPQTTRHCTRVTQRGRGTDPLPVPGPTRPGGRATRPTRAVVALHTRVRVPGAGDLNRIVGGQSCQKKSHPYQVVLLGPQKNIHCGGVLIDKFWVLTAAHCDTKSSIPIRMGDHSLKSKEGTEQCVNSAQAFVHPDYDPTSHDSDIMLLKLQKPAHFTDYVRPVALPKRCPPPNTECVVSGWGSTSSPEGYFPDILQCGVVYTMANEECTKLYHKGITRNMLCAGVSSGGTDSCQGDSGGPLVCREELQGIVSWGMQVCGRRGKPGVYTRVCEFTAWIQETIKRNSHV</sequence>
<dbReference type="SMART" id="SM00020">
    <property type="entry name" value="Tryp_SPc"/>
    <property type="match status" value="1"/>
</dbReference>
<reference evidence="11" key="2">
    <citation type="submission" date="2025-09" db="UniProtKB">
        <authorList>
            <consortium name="Ensembl"/>
        </authorList>
    </citation>
    <scope>IDENTIFICATION</scope>
</reference>
<feature type="region of interest" description="Disordered" evidence="9">
    <location>
        <begin position="1"/>
        <end position="43"/>
    </location>
</feature>
<dbReference type="InterPro" id="IPR001254">
    <property type="entry name" value="Trypsin_dom"/>
</dbReference>
<dbReference type="FunFam" id="2.40.10.10:FF:000077">
    <property type="entry name" value="Predicted protein"/>
    <property type="match status" value="1"/>
</dbReference>
<keyword evidence="4 8" id="KW-0645">Protease</keyword>
<evidence type="ECO:0000256" key="3">
    <source>
        <dbReference type="ARBA" id="ARBA00022525"/>
    </source>
</evidence>
<evidence type="ECO:0000256" key="8">
    <source>
        <dbReference type="RuleBase" id="RU363034"/>
    </source>
</evidence>
<keyword evidence="3" id="KW-0964">Secreted</keyword>
<dbReference type="InterPro" id="IPR001314">
    <property type="entry name" value="Peptidase_S1A"/>
</dbReference>
<dbReference type="PANTHER" id="PTHR24264">
    <property type="entry name" value="TRYPSIN-RELATED"/>
    <property type="match status" value="1"/>
</dbReference>
<keyword evidence="5 8" id="KW-0378">Hydrolase</keyword>
<evidence type="ECO:0000313" key="11">
    <source>
        <dbReference type="Ensembl" id="ENSAOWP00000001388.1"/>
    </source>
</evidence>
<evidence type="ECO:0000259" key="10">
    <source>
        <dbReference type="PROSITE" id="PS50240"/>
    </source>
</evidence>
<dbReference type="InterPro" id="IPR043504">
    <property type="entry name" value="Peptidase_S1_PA_chymotrypsin"/>
</dbReference>
<organism evidence="11 12">
    <name type="scientific">Apteryx owenii</name>
    <name type="common">Little spotted kiwi</name>
    <dbReference type="NCBI Taxonomy" id="8824"/>
    <lineage>
        <taxon>Eukaryota</taxon>
        <taxon>Metazoa</taxon>
        <taxon>Chordata</taxon>
        <taxon>Craniata</taxon>
        <taxon>Vertebrata</taxon>
        <taxon>Euteleostomi</taxon>
        <taxon>Archelosauria</taxon>
        <taxon>Archosauria</taxon>
        <taxon>Dinosauria</taxon>
        <taxon>Saurischia</taxon>
        <taxon>Theropoda</taxon>
        <taxon>Coelurosauria</taxon>
        <taxon>Aves</taxon>
        <taxon>Palaeognathae</taxon>
        <taxon>Apterygiformes</taxon>
        <taxon>Apterygidae</taxon>
        <taxon>Apteryx</taxon>
    </lineage>
</organism>
<dbReference type="PRINTS" id="PR00722">
    <property type="entry name" value="CHYMOTRYPSIN"/>
</dbReference>
<keyword evidence="7" id="KW-1015">Disulfide bond</keyword>
<proteinExistence type="inferred from homology"/>
<dbReference type="GO" id="GO:0006508">
    <property type="term" value="P:proteolysis"/>
    <property type="evidence" value="ECO:0007669"/>
    <property type="project" value="UniProtKB-KW"/>
</dbReference>
<dbReference type="PROSITE" id="PS00135">
    <property type="entry name" value="TRYPSIN_SER"/>
    <property type="match status" value="1"/>
</dbReference>
<dbReference type="Proteomes" id="UP000694424">
    <property type="component" value="Unplaced"/>
</dbReference>
<dbReference type="GO" id="GO:0005615">
    <property type="term" value="C:extracellular space"/>
    <property type="evidence" value="ECO:0007669"/>
    <property type="project" value="TreeGrafter"/>
</dbReference>
<dbReference type="PANTHER" id="PTHR24264:SF15">
    <property type="entry name" value="RIKEN CDNA 2210010C04 GENE"/>
    <property type="match status" value="1"/>
</dbReference>
<dbReference type="GO" id="GO:0004252">
    <property type="term" value="F:serine-type endopeptidase activity"/>
    <property type="evidence" value="ECO:0007669"/>
    <property type="project" value="InterPro"/>
</dbReference>
<dbReference type="InterPro" id="IPR050127">
    <property type="entry name" value="Serine_Proteases_S1"/>
</dbReference>
<dbReference type="InterPro" id="IPR009003">
    <property type="entry name" value="Peptidase_S1_PA"/>
</dbReference>
<evidence type="ECO:0000313" key="12">
    <source>
        <dbReference type="Proteomes" id="UP000694424"/>
    </source>
</evidence>
<evidence type="ECO:0000256" key="2">
    <source>
        <dbReference type="ARBA" id="ARBA00007664"/>
    </source>
</evidence>
<evidence type="ECO:0000256" key="5">
    <source>
        <dbReference type="ARBA" id="ARBA00022801"/>
    </source>
</evidence>
<comment type="subcellular location">
    <subcellularLocation>
        <location evidence="1">Secreted</location>
    </subcellularLocation>
</comment>
<dbReference type="Ensembl" id="ENSAOWT00000001574.1">
    <property type="protein sequence ID" value="ENSAOWP00000001388.1"/>
    <property type="gene ID" value="ENSAOWG00000000996.1"/>
</dbReference>
<feature type="domain" description="Peptidase S1" evidence="10">
    <location>
        <begin position="66"/>
        <end position="290"/>
    </location>
</feature>
<feature type="compositionally biased region" description="Polar residues" evidence="9">
    <location>
        <begin position="8"/>
        <end position="20"/>
    </location>
</feature>
<dbReference type="SUPFAM" id="SSF50494">
    <property type="entry name" value="Trypsin-like serine proteases"/>
    <property type="match status" value="1"/>
</dbReference>
<dbReference type="InterPro" id="IPR018114">
    <property type="entry name" value="TRYPSIN_HIS"/>
</dbReference>
<dbReference type="AlphaFoldDB" id="A0A8B9NW95"/>
<dbReference type="InterPro" id="IPR033116">
    <property type="entry name" value="TRYPSIN_SER"/>
</dbReference>
<evidence type="ECO:0000256" key="1">
    <source>
        <dbReference type="ARBA" id="ARBA00004613"/>
    </source>
</evidence>
<reference evidence="11" key="1">
    <citation type="submission" date="2025-08" db="UniProtKB">
        <authorList>
            <consortium name="Ensembl"/>
        </authorList>
    </citation>
    <scope>IDENTIFICATION</scope>
</reference>
<dbReference type="Pfam" id="PF00089">
    <property type="entry name" value="Trypsin"/>
    <property type="match status" value="1"/>
</dbReference>
<keyword evidence="6 8" id="KW-0720">Serine protease</keyword>
<protein>
    <recommendedName>
        <fullName evidence="10">Peptidase S1 domain-containing protein</fullName>
    </recommendedName>
</protein>
<dbReference type="Gene3D" id="2.40.10.10">
    <property type="entry name" value="Trypsin-like serine proteases"/>
    <property type="match status" value="2"/>
</dbReference>
<dbReference type="PROSITE" id="PS50240">
    <property type="entry name" value="TRYPSIN_DOM"/>
    <property type="match status" value="1"/>
</dbReference>